<name>A0A0K2TDH1_LEPSM</name>
<dbReference type="EMBL" id="HACA01006743">
    <property type="protein sequence ID" value="CDW24104.1"/>
    <property type="molecule type" value="Transcribed_RNA"/>
</dbReference>
<reference evidence="1" key="1">
    <citation type="submission" date="2014-05" db="EMBL/GenBank/DDBJ databases">
        <authorList>
            <person name="Chronopoulou M."/>
        </authorList>
    </citation>
    <scope>NUCLEOTIDE SEQUENCE</scope>
    <source>
        <tissue evidence="1">Whole organism</tissue>
    </source>
</reference>
<dbReference type="AlphaFoldDB" id="A0A0K2TDH1"/>
<protein>
    <submittedName>
        <fullName evidence="1">Uncharacterized protein</fullName>
    </submittedName>
</protein>
<proteinExistence type="predicted"/>
<sequence>MPFSLKDLCRSGNKLRQSIFTGLYCGQKIVSPSALTIDRNKG</sequence>
<evidence type="ECO:0000313" key="1">
    <source>
        <dbReference type="EMBL" id="CDW24104.1"/>
    </source>
</evidence>
<accession>A0A0K2TDH1</accession>
<organism evidence="1">
    <name type="scientific">Lepeophtheirus salmonis</name>
    <name type="common">Salmon louse</name>
    <name type="synonym">Caligus salmonis</name>
    <dbReference type="NCBI Taxonomy" id="72036"/>
    <lineage>
        <taxon>Eukaryota</taxon>
        <taxon>Metazoa</taxon>
        <taxon>Ecdysozoa</taxon>
        <taxon>Arthropoda</taxon>
        <taxon>Crustacea</taxon>
        <taxon>Multicrustacea</taxon>
        <taxon>Hexanauplia</taxon>
        <taxon>Copepoda</taxon>
        <taxon>Siphonostomatoida</taxon>
        <taxon>Caligidae</taxon>
        <taxon>Lepeophtheirus</taxon>
    </lineage>
</organism>